<name>A0A0G0H7Y3_9BACT</name>
<dbReference type="Proteomes" id="UP000034852">
    <property type="component" value="Unassembled WGS sequence"/>
</dbReference>
<dbReference type="EMBL" id="LBTH01000052">
    <property type="protein sequence ID" value="KKQ34620.1"/>
    <property type="molecule type" value="Genomic_DNA"/>
</dbReference>
<proteinExistence type="inferred from homology"/>
<evidence type="ECO:0000256" key="2">
    <source>
        <dbReference type="ARBA" id="ARBA00035119"/>
    </source>
</evidence>
<protein>
    <recommendedName>
        <fullName evidence="3">Queuosine 5'-phosphate N-glycosylase/hydrolase</fullName>
    </recommendedName>
    <alternativeName>
        <fullName evidence="4">Queuosine-nucleotide N-glycosylase/hydrolase</fullName>
    </alternativeName>
</protein>
<comment type="caution">
    <text evidence="6">The sequence shown here is derived from an EMBL/GenBank/DDBJ whole genome shotgun (WGS) entry which is preliminary data.</text>
</comment>
<evidence type="ECO:0000313" key="6">
    <source>
        <dbReference type="EMBL" id="KKQ34620.1"/>
    </source>
</evidence>
<evidence type="ECO:0000256" key="3">
    <source>
        <dbReference type="ARBA" id="ARBA00035306"/>
    </source>
</evidence>
<dbReference type="PANTHER" id="PTHR21314:SF0">
    <property type="entry name" value="QUEUOSINE 5'-PHOSPHATE N-GLYCOSYLASE_HYDROLASE"/>
    <property type="match status" value="1"/>
</dbReference>
<evidence type="ECO:0000256" key="5">
    <source>
        <dbReference type="ARBA" id="ARBA00048204"/>
    </source>
</evidence>
<dbReference type="InterPro" id="IPR019438">
    <property type="entry name" value="Q_salvage"/>
</dbReference>
<dbReference type="GO" id="GO:0006400">
    <property type="term" value="P:tRNA modification"/>
    <property type="evidence" value="ECO:0007669"/>
    <property type="project" value="TreeGrafter"/>
</dbReference>
<comment type="similarity">
    <text evidence="2">Belongs to the QNG1 protein family.</text>
</comment>
<accession>A0A0G0H7Y3</accession>
<comment type="catalytic activity">
    <reaction evidence="5">
        <text>queuosine 5'-phosphate + H2O = queuine + D-ribose 5-phosphate</text>
        <dbReference type="Rhea" id="RHEA:75387"/>
        <dbReference type="ChEBI" id="CHEBI:15377"/>
        <dbReference type="ChEBI" id="CHEBI:17433"/>
        <dbReference type="ChEBI" id="CHEBI:78346"/>
        <dbReference type="ChEBI" id="CHEBI:194371"/>
    </reaction>
    <physiologicalReaction direction="left-to-right" evidence="5">
        <dbReference type="Rhea" id="RHEA:75388"/>
    </physiologicalReaction>
</comment>
<keyword evidence="1" id="KW-0378">Hydrolase</keyword>
<dbReference type="Pfam" id="PF10343">
    <property type="entry name" value="Q_salvage"/>
    <property type="match status" value="1"/>
</dbReference>
<organism evidence="6 7">
    <name type="scientific">candidate division WS6 bacterium GW2011_GWA2_37_6</name>
    <dbReference type="NCBI Taxonomy" id="1619087"/>
    <lineage>
        <taxon>Bacteria</taxon>
        <taxon>Candidatus Dojkabacteria</taxon>
    </lineage>
</organism>
<sequence>MNVLESIRPHVNSLQYVNFDEDAIKNFSSEINKKNLHLSVISLTKYDWDLTNLLQLIFFFNSMVFCFWAEKDKPKWTIKVGGEELDGAVALFRTLEERLHEDTNFLNVGKISSMSLPDFKKMFKGNVEIPLLKERYDTFLKTSQILERKFNGKFTEILKQSGSNSSKMLALITENFSTFEDDSLYKGEKVYFQKRTQLQVKMVNDALLSKKLKGLKDLDVLTAFADYKVPQILRYFGMIKYHKDLAEKVDNFVLIEKDSIMENEIRIATVWAAELIRQEVAKKYPEVTASHIDSYLWNKAQSIKTDILPYHRTYTTAY</sequence>
<reference evidence="6 7" key="1">
    <citation type="journal article" date="2015" name="Nature">
        <title>rRNA introns, odd ribosomes, and small enigmatic genomes across a large radiation of phyla.</title>
        <authorList>
            <person name="Brown C.T."/>
            <person name="Hug L.A."/>
            <person name="Thomas B.C."/>
            <person name="Sharon I."/>
            <person name="Castelle C.J."/>
            <person name="Singh A."/>
            <person name="Wilkins M.J."/>
            <person name="Williams K.H."/>
            <person name="Banfield J.F."/>
        </authorList>
    </citation>
    <scope>NUCLEOTIDE SEQUENCE [LARGE SCALE GENOMIC DNA]</scope>
</reference>
<dbReference type="AlphaFoldDB" id="A0A0G0H7Y3"/>
<evidence type="ECO:0000313" key="7">
    <source>
        <dbReference type="Proteomes" id="UP000034852"/>
    </source>
</evidence>
<gene>
    <name evidence="6" type="ORF">US52_C0052G0002</name>
</gene>
<evidence type="ECO:0000256" key="1">
    <source>
        <dbReference type="ARBA" id="ARBA00022801"/>
    </source>
</evidence>
<dbReference type="GO" id="GO:0016787">
    <property type="term" value="F:hydrolase activity"/>
    <property type="evidence" value="ECO:0007669"/>
    <property type="project" value="UniProtKB-KW"/>
</dbReference>
<evidence type="ECO:0000256" key="4">
    <source>
        <dbReference type="ARBA" id="ARBA00035393"/>
    </source>
</evidence>
<dbReference type="PANTHER" id="PTHR21314">
    <property type="entry name" value="QUEUOSINE 5'-PHOSPHATE N-GLYCOSYLASE_HYDROLASE-RELATED"/>
    <property type="match status" value="1"/>
</dbReference>